<accession>A0ABM1W220</accession>
<evidence type="ECO:0000313" key="4">
    <source>
        <dbReference type="RefSeq" id="XP_005091071.1"/>
    </source>
</evidence>
<dbReference type="PIRSF" id="PIRSF016642">
    <property type="entry name" value="UCP016642"/>
    <property type="match status" value="1"/>
</dbReference>
<dbReference type="InterPro" id="IPR029062">
    <property type="entry name" value="Class_I_gatase-like"/>
</dbReference>
<evidence type="ECO:0000313" key="2">
    <source>
        <dbReference type="Proteomes" id="UP000694888"/>
    </source>
</evidence>
<keyword evidence="2" id="KW-1185">Reference proteome</keyword>
<reference evidence="3 4" key="1">
    <citation type="submission" date="2025-05" db="UniProtKB">
        <authorList>
            <consortium name="RefSeq"/>
        </authorList>
    </citation>
    <scope>IDENTIFICATION</scope>
</reference>
<proteinExistence type="predicted"/>
<dbReference type="InterPro" id="IPR019197">
    <property type="entry name" value="Biotin-prot_ligase_N"/>
</dbReference>
<dbReference type="Proteomes" id="UP000694888">
    <property type="component" value="Unplaced"/>
</dbReference>
<evidence type="ECO:0000259" key="1">
    <source>
        <dbReference type="Pfam" id="PF09825"/>
    </source>
</evidence>
<dbReference type="RefSeq" id="XP_005091070.1">
    <property type="nucleotide sequence ID" value="XM_005091013.3"/>
</dbReference>
<protein>
    <submittedName>
        <fullName evidence="3 4">Uncharacterized protein TC_0305</fullName>
    </submittedName>
</protein>
<dbReference type="InterPro" id="IPR015834">
    <property type="entry name" value="UCP016642"/>
</dbReference>
<dbReference type="Pfam" id="PF09825">
    <property type="entry name" value="BPL_N"/>
    <property type="match status" value="1"/>
</dbReference>
<dbReference type="GeneID" id="101846186"/>
<feature type="domain" description="Biotin-protein ligase N-terminal" evidence="1">
    <location>
        <begin position="4"/>
        <end position="259"/>
    </location>
</feature>
<dbReference type="RefSeq" id="XP_005091071.1">
    <property type="nucleotide sequence ID" value="XM_005091014.3"/>
</dbReference>
<dbReference type="RefSeq" id="XP_035828713.1">
    <property type="nucleotide sequence ID" value="XM_035972820.1"/>
</dbReference>
<organism evidence="2 5">
    <name type="scientific">Aplysia californica</name>
    <name type="common">California sea hare</name>
    <dbReference type="NCBI Taxonomy" id="6500"/>
    <lineage>
        <taxon>Eukaryota</taxon>
        <taxon>Metazoa</taxon>
        <taxon>Spiralia</taxon>
        <taxon>Lophotrochozoa</taxon>
        <taxon>Mollusca</taxon>
        <taxon>Gastropoda</taxon>
        <taxon>Heterobranchia</taxon>
        <taxon>Euthyneura</taxon>
        <taxon>Tectipleura</taxon>
        <taxon>Aplysiida</taxon>
        <taxon>Aplysioidea</taxon>
        <taxon>Aplysiidae</taxon>
        <taxon>Aplysia</taxon>
    </lineage>
</organism>
<dbReference type="SUPFAM" id="SSF52317">
    <property type="entry name" value="Class I glutamine amidotransferase-like"/>
    <property type="match status" value="1"/>
</dbReference>
<gene>
    <name evidence="3 4 5" type="primary">LOC101846186</name>
</gene>
<evidence type="ECO:0000313" key="3">
    <source>
        <dbReference type="RefSeq" id="XP_005091070.1"/>
    </source>
</evidence>
<name>A0ABM1W220_APLCA</name>
<evidence type="ECO:0000313" key="5">
    <source>
        <dbReference type="RefSeq" id="XP_035828713.1"/>
    </source>
</evidence>
<sequence length="261" mass="27694">MSSRVLVYHGLGANENSTKHLVDALKANLIPSQYSVQAVSPEGIANGSILSESTALLAFGGGYTTGFAKALGSDGIQNVKDYVLNGGSYLGFGAGGYFGCDFIEFDVGGPLEKFSEREIRFYPGIGRGPLNPSFRYGTHKGACAVPIKILTDSANSAFDAYLDGGCAFYPSDPPKPDSPVKEVVSVANYMDLPNSPAAIVKTVVGQNGITVLSGIHLEYDVLSVVDSEPVLEPLRKKFTESKASQEEAFLSLLKLLRLNTV</sequence>